<gene>
    <name evidence="1" type="ORF">QTN89_20410</name>
</gene>
<comment type="caution">
    <text evidence="1">The sequence shown here is derived from an EMBL/GenBank/DDBJ whole genome shotgun (WGS) entry which is preliminary data.</text>
</comment>
<reference evidence="1 2" key="1">
    <citation type="submission" date="2023-06" db="EMBL/GenBank/DDBJ databases">
        <title>Roseiconus lacunae JC819 isolated from Gulf of Mannar region, Tamil Nadu.</title>
        <authorList>
            <person name="Pk S."/>
            <person name="Ch S."/>
            <person name="Ch V.R."/>
        </authorList>
    </citation>
    <scope>NUCLEOTIDE SEQUENCE [LARGE SCALE GENOMIC DNA]</scope>
    <source>
        <strain evidence="1 2">JC819</strain>
    </source>
</reference>
<name>A0ABT7PMW5_9BACT</name>
<dbReference type="EMBL" id="JASZZN010000016">
    <property type="protein sequence ID" value="MDM4017823.1"/>
    <property type="molecule type" value="Genomic_DNA"/>
</dbReference>
<protein>
    <recommendedName>
        <fullName evidence="3">DUF1570 domain-containing protein</fullName>
    </recommendedName>
</protein>
<dbReference type="Gene3D" id="2.60.120.430">
    <property type="entry name" value="Galactose-binding lectin"/>
    <property type="match status" value="1"/>
</dbReference>
<evidence type="ECO:0008006" key="3">
    <source>
        <dbReference type="Google" id="ProtNLM"/>
    </source>
</evidence>
<dbReference type="Proteomes" id="UP001239462">
    <property type="component" value="Unassembled WGS sequence"/>
</dbReference>
<evidence type="ECO:0000313" key="2">
    <source>
        <dbReference type="Proteomes" id="UP001239462"/>
    </source>
</evidence>
<evidence type="ECO:0000313" key="1">
    <source>
        <dbReference type="EMBL" id="MDM4017823.1"/>
    </source>
</evidence>
<organism evidence="1 2">
    <name type="scientific">Roseiconus lacunae</name>
    <dbReference type="NCBI Taxonomy" id="2605694"/>
    <lineage>
        <taxon>Bacteria</taxon>
        <taxon>Pseudomonadati</taxon>
        <taxon>Planctomycetota</taxon>
        <taxon>Planctomycetia</taxon>
        <taxon>Pirellulales</taxon>
        <taxon>Pirellulaceae</taxon>
        <taxon>Roseiconus</taxon>
    </lineage>
</organism>
<keyword evidence="2" id="KW-1185">Reference proteome</keyword>
<proteinExistence type="predicted"/>
<accession>A0ABT7PMW5</accession>
<dbReference type="RefSeq" id="WP_289165375.1">
    <property type="nucleotide sequence ID" value="NZ_JASZZN010000016.1"/>
</dbReference>
<sequence>MNGACVYRKLGIDSVMIRLIVTVAVFGCLMRDRAAADFKTFRGRHITLQSDTGTTESLTDLVESFDASVSQWERMLDLPDGKLDSWHVRAFVMEQPDRFRASGDLPQSLDFQYGYAMPGVIWVRLQPSQYYTRHLLLHEGVHALAIDQFGGTGPSWFSEGVAELLSVHRGQGDEIQIGTIPADKNEVPYWGRFKLLSQARDEAKIPNLSSLLRLPNRLDGDVESYGWCWLAGSLLTQYPEYRPIWLKTARDGLDVSESFTESFRKSVASQWPIIQARWRILTETADYGFDWSRERVDLSIKDPLFRDSELRLNVAADKGWQSTGVRFAPGTKLSIQASGRCSVNQIPKPWISEPAGVTIHYANGRPLGQLLVCVLPNLTGDEPFLDPLKIVAVDPETDLKIDQHCWLLFRINDQLGDLGNNNDGYSVILRAAR</sequence>